<name>A0A1E4R3L2_9BACI</name>
<gene>
    <name evidence="2" type="ORF">BG258_03680</name>
</gene>
<dbReference type="OrthoDB" id="9804312at2"/>
<dbReference type="GO" id="GO:0032259">
    <property type="term" value="P:methylation"/>
    <property type="evidence" value="ECO:0007669"/>
    <property type="project" value="UniProtKB-KW"/>
</dbReference>
<dbReference type="EMBL" id="MECQ01000001">
    <property type="protein sequence ID" value="ODV55052.1"/>
    <property type="molecule type" value="Genomic_DNA"/>
</dbReference>
<evidence type="ECO:0000313" key="2">
    <source>
        <dbReference type="EMBL" id="ODV55052.1"/>
    </source>
</evidence>
<dbReference type="InterPro" id="IPR029063">
    <property type="entry name" value="SAM-dependent_MTases_sf"/>
</dbReference>
<dbReference type="Gene3D" id="3.40.50.150">
    <property type="entry name" value="Vaccinia Virus protein VP39"/>
    <property type="match status" value="1"/>
</dbReference>
<dbReference type="InterPro" id="IPR041698">
    <property type="entry name" value="Methyltransf_25"/>
</dbReference>
<organism evidence="2 3">
    <name type="scientific">Lysinibacillus fusiformis</name>
    <dbReference type="NCBI Taxonomy" id="28031"/>
    <lineage>
        <taxon>Bacteria</taxon>
        <taxon>Bacillati</taxon>
        <taxon>Bacillota</taxon>
        <taxon>Bacilli</taxon>
        <taxon>Bacillales</taxon>
        <taxon>Bacillaceae</taxon>
        <taxon>Lysinibacillus</taxon>
    </lineage>
</organism>
<evidence type="ECO:0000259" key="1">
    <source>
        <dbReference type="Pfam" id="PF13649"/>
    </source>
</evidence>
<dbReference type="GO" id="GO:0008168">
    <property type="term" value="F:methyltransferase activity"/>
    <property type="evidence" value="ECO:0007669"/>
    <property type="project" value="UniProtKB-KW"/>
</dbReference>
<keyword evidence="2" id="KW-0489">Methyltransferase</keyword>
<protein>
    <submittedName>
        <fullName evidence="2">Methyltransferase</fullName>
    </submittedName>
</protein>
<dbReference type="Pfam" id="PF13649">
    <property type="entry name" value="Methyltransf_25"/>
    <property type="match status" value="1"/>
</dbReference>
<dbReference type="Proteomes" id="UP000094784">
    <property type="component" value="Unassembled WGS sequence"/>
</dbReference>
<dbReference type="AlphaFoldDB" id="A0A1E4R3L2"/>
<evidence type="ECO:0000313" key="3">
    <source>
        <dbReference type="Proteomes" id="UP000094784"/>
    </source>
</evidence>
<comment type="caution">
    <text evidence="2">The sequence shown here is derived from an EMBL/GenBank/DDBJ whole genome shotgun (WGS) entry which is preliminary data.</text>
</comment>
<sequence length="198" mass="22665">MNTWNQRFLGSEYVYGEQPNAFIKDYVSFLKECPNIAAYAEGEGRNAVFLASKGHTVTAYDYAQSGLVKTEQLAQKHHVSVQTRLTDLLLDELPVDNYDAAIMIFGHFPLQQQQAVIQKIIDSVKQGGRIMMELYSIYQLPYASGGPQQLDFLYDPKDVLQWCQPHKIIRFFTGEQIRYEGTLHNGLAHTIQFIIEKK</sequence>
<feature type="domain" description="Methyltransferase" evidence="1">
    <location>
        <begin position="40"/>
        <end position="128"/>
    </location>
</feature>
<dbReference type="RefSeq" id="WP_069480241.1">
    <property type="nucleotide sequence ID" value="NZ_CP130331.1"/>
</dbReference>
<dbReference type="SUPFAM" id="SSF53335">
    <property type="entry name" value="S-adenosyl-L-methionine-dependent methyltransferases"/>
    <property type="match status" value="1"/>
</dbReference>
<accession>A0A1E4R3L2</accession>
<proteinExistence type="predicted"/>
<keyword evidence="2" id="KW-0808">Transferase</keyword>
<reference evidence="2 3" key="1">
    <citation type="submission" date="2016-09" db="EMBL/GenBank/DDBJ databases">
        <title>Draft genome sequence of the soil isolate, Lysinibacillus fusiformis M5, a potential hypoxanthine producer.</title>
        <authorList>
            <person name="Gallegos-Monterrosa R."/>
            <person name="Maroti G."/>
            <person name="Balint B."/>
            <person name="Kovacs A.T."/>
        </authorList>
    </citation>
    <scope>NUCLEOTIDE SEQUENCE [LARGE SCALE GENOMIC DNA]</scope>
    <source>
        <strain evidence="2 3">M5</strain>
    </source>
</reference>